<reference evidence="9" key="2">
    <citation type="submission" date="2023-06" db="EMBL/GenBank/DDBJ databases">
        <authorList>
            <consortium name="Lawrence Berkeley National Laboratory"/>
            <person name="Haridas S."/>
            <person name="Hensen N."/>
            <person name="Bonometti L."/>
            <person name="Westerberg I."/>
            <person name="Brannstrom I.O."/>
            <person name="Guillou S."/>
            <person name="Cros-Aarteil S."/>
            <person name="Calhoun S."/>
            <person name="Kuo A."/>
            <person name="Mondo S."/>
            <person name="Pangilinan J."/>
            <person name="Riley R."/>
            <person name="LaButti K."/>
            <person name="Andreopoulos B."/>
            <person name="Lipzen A."/>
            <person name="Chen C."/>
            <person name="Yanf M."/>
            <person name="Daum C."/>
            <person name="Ng V."/>
            <person name="Clum A."/>
            <person name="Steindorff A."/>
            <person name="Ohm R."/>
            <person name="Martin F."/>
            <person name="Silar P."/>
            <person name="Natvig D."/>
            <person name="Lalanne C."/>
            <person name="Gautier V."/>
            <person name="Ament-velasquez S.L."/>
            <person name="Kruys A."/>
            <person name="Hutchinson M.I."/>
            <person name="Powell A.J."/>
            <person name="Barry K."/>
            <person name="Miller A.N."/>
            <person name="Grigoriev I.V."/>
            <person name="Debuchy R."/>
            <person name="Gladieux P."/>
            <person name="Thoren M.H."/>
            <person name="Johannesson H."/>
        </authorList>
    </citation>
    <scope>NUCLEOTIDE SEQUENCE</scope>
    <source>
        <strain evidence="9">CBS 232.78</strain>
    </source>
</reference>
<dbReference type="GO" id="GO:0005739">
    <property type="term" value="C:mitochondrion"/>
    <property type="evidence" value="ECO:0007669"/>
    <property type="project" value="UniProtKB-SubCell"/>
</dbReference>
<dbReference type="GO" id="GO:0016020">
    <property type="term" value="C:membrane"/>
    <property type="evidence" value="ECO:0007669"/>
    <property type="project" value="UniProtKB-SubCell"/>
</dbReference>
<protein>
    <recommendedName>
        <fullName evidence="8">DUF676 domain-containing protein</fullName>
    </recommendedName>
</protein>
<feature type="domain" description="DUF676" evidence="8">
    <location>
        <begin position="4"/>
        <end position="98"/>
    </location>
</feature>
<evidence type="ECO:0000313" key="10">
    <source>
        <dbReference type="Proteomes" id="UP001285441"/>
    </source>
</evidence>
<sequence>LSLVILHGLNGSPHRTFYSEHTGFYWPADVHRFLPPARIMVFGYLADTNSGSTNCLGVYQHGESLLAHLKNFRRRSEQRPLVFCGHSFGGLVIKQALTISSH</sequence>
<dbReference type="Proteomes" id="UP001285441">
    <property type="component" value="Unassembled WGS sequence"/>
</dbReference>
<evidence type="ECO:0000256" key="7">
    <source>
        <dbReference type="ARBA" id="ARBA00023136"/>
    </source>
</evidence>
<dbReference type="InterPro" id="IPR052374">
    <property type="entry name" value="SERAC1"/>
</dbReference>
<evidence type="ECO:0000313" key="9">
    <source>
        <dbReference type="EMBL" id="KAK3381213.1"/>
    </source>
</evidence>
<comment type="similarity">
    <text evidence="4">Belongs to the putative lipase ROG1 family.</text>
</comment>
<dbReference type="AlphaFoldDB" id="A0AAE0NGN3"/>
<keyword evidence="5" id="KW-0256">Endoplasmic reticulum</keyword>
<dbReference type="InterPro" id="IPR029058">
    <property type="entry name" value="AB_hydrolase_fold"/>
</dbReference>
<evidence type="ECO:0000256" key="6">
    <source>
        <dbReference type="ARBA" id="ARBA00023128"/>
    </source>
</evidence>
<comment type="subcellular location">
    <subcellularLocation>
        <location evidence="2">Endoplasmic reticulum</location>
    </subcellularLocation>
    <subcellularLocation>
        <location evidence="3">Membrane</location>
    </subcellularLocation>
    <subcellularLocation>
        <location evidence="1">Mitochondrion</location>
    </subcellularLocation>
</comment>
<keyword evidence="7" id="KW-0472">Membrane</keyword>
<evidence type="ECO:0000256" key="1">
    <source>
        <dbReference type="ARBA" id="ARBA00004173"/>
    </source>
</evidence>
<comment type="caution">
    <text evidence="9">The sequence shown here is derived from an EMBL/GenBank/DDBJ whole genome shotgun (WGS) entry which is preliminary data.</text>
</comment>
<keyword evidence="10" id="KW-1185">Reference proteome</keyword>
<keyword evidence="6" id="KW-0496">Mitochondrion</keyword>
<organism evidence="9 10">
    <name type="scientific">Podospora didyma</name>
    <dbReference type="NCBI Taxonomy" id="330526"/>
    <lineage>
        <taxon>Eukaryota</taxon>
        <taxon>Fungi</taxon>
        <taxon>Dikarya</taxon>
        <taxon>Ascomycota</taxon>
        <taxon>Pezizomycotina</taxon>
        <taxon>Sordariomycetes</taxon>
        <taxon>Sordariomycetidae</taxon>
        <taxon>Sordariales</taxon>
        <taxon>Podosporaceae</taxon>
        <taxon>Podospora</taxon>
    </lineage>
</organism>
<evidence type="ECO:0000256" key="5">
    <source>
        <dbReference type="ARBA" id="ARBA00022824"/>
    </source>
</evidence>
<evidence type="ECO:0000256" key="4">
    <source>
        <dbReference type="ARBA" id="ARBA00007920"/>
    </source>
</evidence>
<feature type="non-terminal residue" evidence="9">
    <location>
        <position position="102"/>
    </location>
</feature>
<dbReference type="GO" id="GO:0005783">
    <property type="term" value="C:endoplasmic reticulum"/>
    <property type="evidence" value="ECO:0007669"/>
    <property type="project" value="UniProtKB-SubCell"/>
</dbReference>
<evidence type="ECO:0000256" key="2">
    <source>
        <dbReference type="ARBA" id="ARBA00004240"/>
    </source>
</evidence>
<reference evidence="9" key="1">
    <citation type="journal article" date="2023" name="Mol. Phylogenet. Evol.">
        <title>Genome-scale phylogeny and comparative genomics of the fungal order Sordariales.</title>
        <authorList>
            <person name="Hensen N."/>
            <person name="Bonometti L."/>
            <person name="Westerberg I."/>
            <person name="Brannstrom I.O."/>
            <person name="Guillou S."/>
            <person name="Cros-Aarteil S."/>
            <person name="Calhoun S."/>
            <person name="Haridas S."/>
            <person name="Kuo A."/>
            <person name="Mondo S."/>
            <person name="Pangilinan J."/>
            <person name="Riley R."/>
            <person name="LaButti K."/>
            <person name="Andreopoulos B."/>
            <person name="Lipzen A."/>
            <person name="Chen C."/>
            <person name="Yan M."/>
            <person name="Daum C."/>
            <person name="Ng V."/>
            <person name="Clum A."/>
            <person name="Steindorff A."/>
            <person name="Ohm R.A."/>
            <person name="Martin F."/>
            <person name="Silar P."/>
            <person name="Natvig D.O."/>
            <person name="Lalanne C."/>
            <person name="Gautier V."/>
            <person name="Ament-Velasquez S.L."/>
            <person name="Kruys A."/>
            <person name="Hutchinson M.I."/>
            <person name="Powell A.J."/>
            <person name="Barry K."/>
            <person name="Miller A.N."/>
            <person name="Grigoriev I.V."/>
            <person name="Debuchy R."/>
            <person name="Gladieux P."/>
            <person name="Hiltunen Thoren M."/>
            <person name="Johannesson H."/>
        </authorList>
    </citation>
    <scope>NUCLEOTIDE SEQUENCE</scope>
    <source>
        <strain evidence="9">CBS 232.78</strain>
    </source>
</reference>
<gene>
    <name evidence="9" type="ORF">B0H63DRAFT_370908</name>
</gene>
<dbReference type="Gene3D" id="3.40.50.1820">
    <property type="entry name" value="alpha/beta hydrolase"/>
    <property type="match status" value="1"/>
</dbReference>
<dbReference type="EMBL" id="JAULSW010000005">
    <property type="protein sequence ID" value="KAK3381213.1"/>
    <property type="molecule type" value="Genomic_DNA"/>
</dbReference>
<accession>A0AAE0NGN3</accession>
<dbReference type="PANTHER" id="PTHR48182">
    <property type="entry name" value="PROTEIN SERAC1"/>
    <property type="match status" value="1"/>
</dbReference>
<dbReference type="InterPro" id="IPR007751">
    <property type="entry name" value="DUF676_lipase-like"/>
</dbReference>
<evidence type="ECO:0000259" key="8">
    <source>
        <dbReference type="Pfam" id="PF05057"/>
    </source>
</evidence>
<proteinExistence type="inferred from homology"/>
<dbReference type="Pfam" id="PF05057">
    <property type="entry name" value="DUF676"/>
    <property type="match status" value="1"/>
</dbReference>
<evidence type="ECO:0000256" key="3">
    <source>
        <dbReference type="ARBA" id="ARBA00004370"/>
    </source>
</evidence>
<dbReference type="SUPFAM" id="SSF53474">
    <property type="entry name" value="alpha/beta-Hydrolases"/>
    <property type="match status" value="1"/>
</dbReference>
<dbReference type="PANTHER" id="PTHR48182:SF2">
    <property type="entry name" value="PROTEIN SERAC1"/>
    <property type="match status" value="1"/>
</dbReference>
<name>A0AAE0NGN3_9PEZI</name>
<feature type="non-terminal residue" evidence="9">
    <location>
        <position position="1"/>
    </location>
</feature>